<protein>
    <submittedName>
        <fullName evidence="6">Keratinocyte proline-rich protein-like</fullName>
    </submittedName>
</protein>
<evidence type="ECO:0000256" key="4">
    <source>
        <dbReference type="SAM" id="MobiDB-lite"/>
    </source>
</evidence>
<dbReference type="RefSeq" id="XP_017861179.1">
    <property type="nucleotide sequence ID" value="XM_018005690.1"/>
</dbReference>
<organism evidence="5 6">
    <name type="scientific">Drosophila arizonae</name>
    <name type="common">Fruit fly</name>
    <dbReference type="NCBI Taxonomy" id="7263"/>
    <lineage>
        <taxon>Eukaryota</taxon>
        <taxon>Metazoa</taxon>
        <taxon>Ecdysozoa</taxon>
        <taxon>Arthropoda</taxon>
        <taxon>Hexapoda</taxon>
        <taxon>Insecta</taxon>
        <taxon>Pterygota</taxon>
        <taxon>Neoptera</taxon>
        <taxon>Endopterygota</taxon>
        <taxon>Diptera</taxon>
        <taxon>Brachycera</taxon>
        <taxon>Muscomorpha</taxon>
        <taxon>Ephydroidea</taxon>
        <taxon>Drosophilidae</taxon>
        <taxon>Drosophila</taxon>
    </lineage>
</organism>
<gene>
    <name evidence="6" type="primary">LOC108612724</name>
</gene>
<evidence type="ECO:0000256" key="1">
    <source>
        <dbReference type="ARBA" id="ARBA00008343"/>
    </source>
</evidence>
<reference evidence="5" key="1">
    <citation type="journal article" date="1997" name="Nucleic Acids Res.">
        <title>tRNAscan-SE: a program for improved detection of transfer RNA genes in genomic sequence.</title>
        <authorList>
            <person name="Lowe T.M."/>
            <person name="Eddy S.R."/>
        </authorList>
    </citation>
    <scope>NUCLEOTIDE SEQUENCE [LARGE SCALE GENOMIC DNA]</scope>
</reference>
<keyword evidence="3" id="KW-0326">Glycosidase</keyword>
<dbReference type="InterPro" id="IPR004035">
    <property type="entry name" value="Endouclease-III_FeS-bd_BS"/>
</dbReference>
<evidence type="ECO:0000313" key="6">
    <source>
        <dbReference type="RefSeq" id="XP_017861179.1"/>
    </source>
</evidence>
<proteinExistence type="inferred from homology"/>
<comment type="similarity">
    <text evidence="1">Belongs to the Nth/MutY family.</text>
</comment>
<evidence type="ECO:0000256" key="2">
    <source>
        <dbReference type="ARBA" id="ARBA00022801"/>
    </source>
</evidence>
<feature type="region of interest" description="Disordered" evidence="4">
    <location>
        <begin position="123"/>
        <end position="148"/>
    </location>
</feature>
<evidence type="ECO:0000313" key="5">
    <source>
        <dbReference type="Proteomes" id="UP000694904"/>
    </source>
</evidence>
<dbReference type="PROSITE" id="PS00764">
    <property type="entry name" value="ENDONUCLEASE_III_1"/>
    <property type="match status" value="1"/>
</dbReference>
<sequence length="148" mass="17204">MSGPFSHYSIVSQDDFERRSIQSQTSATLAQIDAFDFNPRPMLLYTFDENFASGCSVCCQECADPDSLEDACKRKRKKRRCCKPRCKPRPCCKPRRCRKPKPRCRPCCKPKPRCRPCCKPKPRCRPCKRKPACPKRRKPRRKPCCPSC</sequence>
<dbReference type="Proteomes" id="UP000694904">
    <property type="component" value="Chromosome 4"/>
</dbReference>
<reference evidence="6" key="3">
    <citation type="submission" date="2025-08" db="UniProtKB">
        <authorList>
            <consortium name="RefSeq"/>
        </authorList>
    </citation>
    <scope>IDENTIFICATION</scope>
    <source>
        <tissue evidence="6">Whole organism</tissue>
    </source>
</reference>
<keyword evidence="2" id="KW-0378">Hydrolase</keyword>
<evidence type="ECO:0000256" key="3">
    <source>
        <dbReference type="ARBA" id="ARBA00023295"/>
    </source>
</evidence>
<keyword evidence="5" id="KW-1185">Reference proteome</keyword>
<accession>A0ABM1P1U3</accession>
<reference evidence="5" key="2">
    <citation type="journal article" date="2016" name="G3 (Bethesda)">
        <title>Genome Evolution in Three Species of Cactophilic Drosophila.</title>
        <authorList>
            <person name="Sanchez-Flores A."/>
            <person name="Penazola F."/>
            <person name="Carpinteyro-Ponce J."/>
            <person name="Nazario-Yepiz N."/>
            <person name="Abreu-Goodger C."/>
            <person name="Machado C.A."/>
            <person name="Markow T.A."/>
        </authorList>
    </citation>
    <scope>NUCLEOTIDE SEQUENCE [LARGE SCALE GENOMIC DNA]</scope>
</reference>
<name>A0ABM1P1U3_DROAR</name>
<dbReference type="GeneID" id="108612724"/>